<evidence type="ECO:0000313" key="15">
    <source>
        <dbReference type="Proteomes" id="UP000823749"/>
    </source>
</evidence>
<reference evidence="14" key="1">
    <citation type="submission" date="2020-08" db="EMBL/GenBank/DDBJ databases">
        <title>Plant Genome Project.</title>
        <authorList>
            <person name="Zhang R.-G."/>
        </authorList>
    </citation>
    <scope>NUCLEOTIDE SEQUENCE</scope>
    <source>
        <strain evidence="14">WSP0</strain>
        <tissue evidence="14">Leaf</tissue>
    </source>
</reference>
<keyword evidence="10" id="KW-0539">Nucleus</keyword>
<feature type="transmembrane region" description="Helical" evidence="12">
    <location>
        <begin position="615"/>
        <end position="639"/>
    </location>
</feature>
<keyword evidence="4 12" id="KW-1133">Transmembrane helix</keyword>
<dbReference type="GO" id="GO:0005634">
    <property type="term" value="C:nucleus"/>
    <property type="evidence" value="ECO:0007669"/>
    <property type="project" value="UniProtKB-SubCell"/>
</dbReference>
<evidence type="ECO:0000256" key="11">
    <source>
        <dbReference type="SAM" id="MobiDB-lite"/>
    </source>
</evidence>
<evidence type="ECO:0000256" key="8">
    <source>
        <dbReference type="ARBA" id="ARBA00023159"/>
    </source>
</evidence>
<evidence type="ECO:0000256" key="1">
    <source>
        <dbReference type="ARBA" id="ARBA00004123"/>
    </source>
</evidence>
<keyword evidence="6" id="KW-0238">DNA-binding</keyword>
<feature type="region of interest" description="Disordered" evidence="11">
    <location>
        <begin position="267"/>
        <end position="298"/>
    </location>
</feature>
<dbReference type="InterPro" id="IPR003441">
    <property type="entry name" value="NAC-dom"/>
</dbReference>
<evidence type="ECO:0000256" key="5">
    <source>
        <dbReference type="ARBA" id="ARBA00023015"/>
    </source>
</evidence>
<dbReference type="AlphaFoldDB" id="A0AAV6L3U9"/>
<accession>A0AAV6L3U9</accession>
<evidence type="ECO:0000256" key="10">
    <source>
        <dbReference type="ARBA" id="ARBA00023242"/>
    </source>
</evidence>
<dbReference type="GO" id="GO:0000976">
    <property type="term" value="F:transcription cis-regulatory region binding"/>
    <property type="evidence" value="ECO:0007669"/>
    <property type="project" value="UniProtKB-ARBA"/>
</dbReference>
<comment type="caution">
    <text evidence="14">The sequence shown here is derived from an EMBL/GenBank/DDBJ whole genome shotgun (WGS) entry which is preliminary data.</text>
</comment>
<dbReference type="Pfam" id="PF02365">
    <property type="entry name" value="NAM"/>
    <property type="match status" value="1"/>
</dbReference>
<sequence>MEVMPFREIMPLRSLPVGYRFRPTDEELINHYLRFKINGNEGAVSVIREVDVCKYEPNDLPDLSLVETNDDEWFFFCPKDRKYQNGQRLNRATKNGYWKATGKDRTIRSGRGAKTIGMKKTLVFYSGRAPKGQRTNWVIHEYRATSTDLDGTQPGQVRFLSCFSVFNLDPVFVTSCCVLELCVQMGIGSSNRIGGVCLYVLMEMGRIRVTGVALCYNFGFQQNMSEPSQGSFVLCKLIKKHDEKLEGNKDDDVGEDFSSPVTIKSTVDDMQSEPVTPSTSALAEKLSPSSESCLADNSDRTSLDASLTHEWPNGGDFDAGYTSFVPPDFELEQLLSHFCDPNPEAQDANGKIFSPVHMHHMELRSSYNMHCTIGSDMGNNHNGVQFQYGTNECVNIADFLDSALADNSYEDPGSCKNIPFASSIASGSGQPHYNYDRQMANDTGSCSESDAEVAQPQSQVVQAMSVRAYRTSGIGPEGSVILQNEMVGDPFLAVSSASGQSYFSNSPEEPSINTISAGNDDIFGTSIRIRPREHQNQPSNANSGWQGTAPRRIRLQKKLQVGPVSCGNFGDLSYKEENSEAKTPIVAKAEEEIEQDASLSQLKMKSKTHAQSRGALSWISSSMFMLLVVVGLSIVVLSLRKYLKVEVD</sequence>
<dbReference type="InterPro" id="IPR036093">
    <property type="entry name" value="NAC_dom_sf"/>
</dbReference>
<dbReference type="GO" id="GO:0016020">
    <property type="term" value="C:membrane"/>
    <property type="evidence" value="ECO:0007669"/>
    <property type="project" value="UniProtKB-SubCell"/>
</dbReference>
<evidence type="ECO:0000256" key="6">
    <source>
        <dbReference type="ARBA" id="ARBA00023125"/>
    </source>
</evidence>
<dbReference type="SUPFAM" id="SSF101941">
    <property type="entry name" value="NAC domain"/>
    <property type="match status" value="1"/>
</dbReference>
<feature type="domain" description="NAC" evidence="13">
    <location>
        <begin position="15"/>
        <end position="167"/>
    </location>
</feature>
<evidence type="ECO:0000256" key="4">
    <source>
        <dbReference type="ARBA" id="ARBA00022989"/>
    </source>
</evidence>
<dbReference type="Proteomes" id="UP000823749">
    <property type="component" value="Chromosome 3"/>
</dbReference>
<dbReference type="Gene3D" id="2.170.150.80">
    <property type="entry name" value="NAC domain"/>
    <property type="match status" value="1"/>
</dbReference>
<dbReference type="GO" id="GO:0006355">
    <property type="term" value="P:regulation of DNA-templated transcription"/>
    <property type="evidence" value="ECO:0007669"/>
    <property type="project" value="InterPro"/>
</dbReference>
<dbReference type="EMBL" id="JACTNZ010000003">
    <property type="protein sequence ID" value="KAG5558941.1"/>
    <property type="molecule type" value="Genomic_DNA"/>
</dbReference>
<protein>
    <recommendedName>
        <fullName evidence="13">NAC domain-containing protein</fullName>
    </recommendedName>
</protein>
<dbReference type="PANTHER" id="PTHR31744:SF216">
    <property type="entry name" value="NAC TRANSCRIPTION FACTOR"/>
    <property type="match status" value="1"/>
</dbReference>
<dbReference type="PANTHER" id="PTHR31744">
    <property type="entry name" value="PROTEIN CUP-SHAPED COTYLEDON 2-RELATED"/>
    <property type="match status" value="1"/>
</dbReference>
<keyword evidence="15" id="KW-1185">Reference proteome</keyword>
<evidence type="ECO:0000259" key="13">
    <source>
        <dbReference type="PROSITE" id="PS51005"/>
    </source>
</evidence>
<name>A0AAV6L3U9_9ERIC</name>
<organism evidence="14 15">
    <name type="scientific">Rhododendron griersonianum</name>
    <dbReference type="NCBI Taxonomy" id="479676"/>
    <lineage>
        <taxon>Eukaryota</taxon>
        <taxon>Viridiplantae</taxon>
        <taxon>Streptophyta</taxon>
        <taxon>Embryophyta</taxon>
        <taxon>Tracheophyta</taxon>
        <taxon>Spermatophyta</taxon>
        <taxon>Magnoliopsida</taxon>
        <taxon>eudicotyledons</taxon>
        <taxon>Gunneridae</taxon>
        <taxon>Pentapetalae</taxon>
        <taxon>asterids</taxon>
        <taxon>Ericales</taxon>
        <taxon>Ericaceae</taxon>
        <taxon>Ericoideae</taxon>
        <taxon>Rhodoreae</taxon>
        <taxon>Rhododendron</taxon>
    </lineage>
</organism>
<evidence type="ECO:0000256" key="12">
    <source>
        <dbReference type="SAM" id="Phobius"/>
    </source>
</evidence>
<feature type="compositionally biased region" description="Polar residues" evidence="11">
    <location>
        <begin position="267"/>
        <end position="292"/>
    </location>
</feature>
<evidence type="ECO:0000256" key="7">
    <source>
        <dbReference type="ARBA" id="ARBA00023136"/>
    </source>
</evidence>
<keyword evidence="8" id="KW-0010">Activator</keyword>
<evidence type="ECO:0000256" key="9">
    <source>
        <dbReference type="ARBA" id="ARBA00023163"/>
    </source>
</evidence>
<dbReference type="PROSITE" id="PS51005">
    <property type="entry name" value="NAC"/>
    <property type="match status" value="1"/>
</dbReference>
<proteinExistence type="predicted"/>
<evidence type="ECO:0000256" key="3">
    <source>
        <dbReference type="ARBA" id="ARBA00022692"/>
    </source>
</evidence>
<comment type="subcellular location">
    <subcellularLocation>
        <location evidence="2">Membrane</location>
        <topology evidence="2">Single-pass membrane protein</topology>
    </subcellularLocation>
    <subcellularLocation>
        <location evidence="1">Nucleus</location>
    </subcellularLocation>
</comment>
<evidence type="ECO:0000256" key="2">
    <source>
        <dbReference type="ARBA" id="ARBA00004167"/>
    </source>
</evidence>
<keyword evidence="9" id="KW-0804">Transcription</keyword>
<evidence type="ECO:0000313" key="14">
    <source>
        <dbReference type="EMBL" id="KAG5558941.1"/>
    </source>
</evidence>
<keyword evidence="3 12" id="KW-0812">Transmembrane</keyword>
<keyword evidence="7 12" id="KW-0472">Membrane</keyword>
<keyword evidence="5" id="KW-0805">Transcription regulation</keyword>
<gene>
    <name evidence="14" type="ORF">RHGRI_008777</name>
</gene>